<dbReference type="RefSeq" id="WP_273188901.1">
    <property type="nucleotide sequence ID" value="NZ_DYUZ01000008.1"/>
</dbReference>
<evidence type="ECO:0000313" key="4">
    <source>
        <dbReference type="Proteomes" id="UP000753256"/>
    </source>
</evidence>
<feature type="region of interest" description="Disordered" evidence="1">
    <location>
        <begin position="77"/>
        <end position="108"/>
    </location>
</feature>
<sequence>MRWVVEQSDEKGRIVLSGSRAHHLMKGASESLAGRIRIVELPPLSLRVLGGRLRAAERYGRTMGGCRSVLAFRPRADAHRGGVSSPGLATSRRSRSSLWEPPSSRGAT</sequence>
<name>A0A921LUB9_9ACTN</name>
<dbReference type="Proteomes" id="UP000753256">
    <property type="component" value="Unassembled WGS sequence"/>
</dbReference>
<reference evidence="3" key="1">
    <citation type="journal article" date="2021" name="PeerJ">
        <title>Extensive microbial diversity within the chicken gut microbiome revealed by metagenomics and culture.</title>
        <authorList>
            <person name="Gilroy R."/>
            <person name="Ravi A."/>
            <person name="Getino M."/>
            <person name="Pursley I."/>
            <person name="Horton D.L."/>
            <person name="Alikhan N.F."/>
            <person name="Baker D."/>
            <person name="Gharbi K."/>
            <person name="Hall N."/>
            <person name="Watson M."/>
            <person name="Adriaenssens E.M."/>
            <person name="Foster-Nyarko E."/>
            <person name="Jarju S."/>
            <person name="Secka A."/>
            <person name="Antonio M."/>
            <person name="Oren A."/>
            <person name="Chaudhuri R.R."/>
            <person name="La Ragione R."/>
            <person name="Hildebrand F."/>
            <person name="Pallen M.J."/>
        </authorList>
    </citation>
    <scope>NUCLEOTIDE SEQUENCE</scope>
    <source>
        <strain evidence="3">ChiHjej13B12-9602</strain>
    </source>
</reference>
<dbReference type="InterPro" id="IPR041682">
    <property type="entry name" value="AAA_14"/>
</dbReference>
<evidence type="ECO:0000313" key="3">
    <source>
        <dbReference type="EMBL" id="HJG36635.1"/>
    </source>
</evidence>
<feature type="domain" description="AAA" evidence="2">
    <location>
        <begin position="6"/>
        <end position="47"/>
    </location>
</feature>
<comment type="caution">
    <text evidence="3">The sequence shown here is derived from an EMBL/GenBank/DDBJ whole genome shotgun (WGS) entry which is preliminary data.</text>
</comment>
<dbReference type="AlphaFoldDB" id="A0A921LUB9"/>
<dbReference type="Pfam" id="PF13173">
    <property type="entry name" value="AAA_14"/>
    <property type="match status" value="1"/>
</dbReference>
<dbReference type="EMBL" id="DYUZ01000008">
    <property type="protein sequence ID" value="HJG36635.1"/>
    <property type="molecule type" value="Genomic_DNA"/>
</dbReference>
<reference evidence="3" key="2">
    <citation type="submission" date="2021-09" db="EMBL/GenBank/DDBJ databases">
        <authorList>
            <person name="Gilroy R."/>
        </authorList>
    </citation>
    <scope>NUCLEOTIDE SEQUENCE</scope>
    <source>
        <strain evidence="3">ChiHjej13B12-9602</strain>
    </source>
</reference>
<proteinExistence type="predicted"/>
<accession>A0A921LUB9</accession>
<organism evidence="3 4">
    <name type="scientific">Enorma phocaeensis</name>
    <dbReference type="NCBI Taxonomy" id="1871019"/>
    <lineage>
        <taxon>Bacteria</taxon>
        <taxon>Bacillati</taxon>
        <taxon>Actinomycetota</taxon>
        <taxon>Coriobacteriia</taxon>
        <taxon>Coriobacteriales</taxon>
        <taxon>Coriobacteriaceae</taxon>
        <taxon>Enorma</taxon>
    </lineage>
</organism>
<evidence type="ECO:0000259" key="2">
    <source>
        <dbReference type="Pfam" id="PF13173"/>
    </source>
</evidence>
<evidence type="ECO:0000256" key="1">
    <source>
        <dbReference type="SAM" id="MobiDB-lite"/>
    </source>
</evidence>
<protein>
    <submittedName>
        <fullName evidence="3">AAA family ATPase</fullName>
    </submittedName>
</protein>
<gene>
    <name evidence="3" type="ORF">K8V70_02055</name>
</gene>